<feature type="compositionally biased region" description="Pro residues" evidence="2">
    <location>
        <begin position="256"/>
        <end position="271"/>
    </location>
</feature>
<evidence type="ECO:0000313" key="4">
    <source>
        <dbReference type="EMBL" id="SMF94621.1"/>
    </source>
</evidence>
<keyword evidence="1" id="KW-0694">RNA-binding</keyword>
<dbReference type="OrthoDB" id="8421419at2"/>
<feature type="domain" description="ProQ/FinO" evidence="3">
    <location>
        <begin position="1"/>
        <end position="112"/>
    </location>
</feature>
<feature type="region of interest" description="Disordered" evidence="2">
    <location>
        <begin position="80"/>
        <end position="110"/>
    </location>
</feature>
<reference evidence="4 5" key="1">
    <citation type="submission" date="2016-12" db="EMBL/GenBank/DDBJ databases">
        <authorList>
            <person name="Song W.-J."/>
            <person name="Kurnit D.M."/>
        </authorList>
    </citation>
    <scope>NUCLEOTIDE SEQUENCE [LARGE SCALE GENOMIC DNA]</scope>
    <source>
        <strain evidence="4 5">175</strain>
    </source>
</reference>
<dbReference type="SUPFAM" id="SSF48657">
    <property type="entry name" value="FinO-like"/>
    <property type="match status" value="1"/>
</dbReference>
<dbReference type="Gene3D" id="1.10.1710.10">
    <property type="entry name" value="ProQ/FinO domain"/>
    <property type="match status" value="1"/>
</dbReference>
<protein>
    <submittedName>
        <fullName evidence="4">ProQ/FINO family protein</fullName>
    </submittedName>
</protein>
<feature type="compositionally biased region" description="Pro residues" evidence="2">
    <location>
        <begin position="219"/>
        <end position="233"/>
    </location>
</feature>
<keyword evidence="5" id="KW-1185">Reference proteome</keyword>
<feature type="region of interest" description="Disordered" evidence="2">
    <location>
        <begin position="205"/>
        <end position="284"/>
    </location>
</feature>
<accession>A0A1Y6CW78</accession>
<name>A0A1Y6CW78_9GAMM</name>
<dbReference type="SMART" id="SM00945">
    <property type="entry name" value="ProQ"/>
    <property type="match status" value="1"/>
</dbReference>
<gene>
    <name evidence="4" type="ORF">SAMN02949497_1942</name>
</gene>
<evidence type="ECO:0000259" key="3">
    <source>
        <dbReference type="SMART" id="SM00945"/>
    </source>
</evidence>
<sequence>MDPTTPPPLLATLRRQYPLAFPDDPDAVLPLAIGIRETLVAQGHDLEAVRAALAHYTASAAYQRALADGTQPRIGLDGQPVGPVSPAERHKAAHHLEHPGKPYRRRRQRHGKKAHARILETLRMKAVQTQLAITLQNDSFRQCLDHATEGAATVPIAVDINGREFTAHLNPTSFRKAVAAFREAGQPVVVVEGVIKLDAQEPRIDSAHIRVKDKKPPNRPKPQATPAPAPDQKPAPATSGKPVPVVTVAKSRAPAQPQPPAQPPQPTPSPLGKPKLSLKPKPKP</sequence>
<proteinExistence type="predicted"/>
<feature type="compositionally biased region" description="Basic and acidic residues" evidence="2">
    <location>
        <begin position="205"/>
        <end position="216"/>
    </location>
</feature>
<evidence type="ECO:0000256" key="1">
    <source>
        <dbReference type="ARBA" id="ARBA00022884"/>
    </source>
</evidence>
<dbReference type="RefSeq" id="WP_085212152.1">
    <property type="nucleotide sequence ID" value="NZ_FXAM01000001.1"/>
</dbReference>
<dbReference type="InterPro" id="IPR036442">
    <property type="entry name" value="ProQ/FinO_sf"/>
</dbReference>
<dbReference type="GO" id="GO:0003723">
    <property type="term" value="F:RNA binding"/>
    <property type="evidence" value="ECO:0007669"/>
    <property type="project" value="UniProtKB-KW"/>
</dbReference>
<dbReference type="AlphaFoldDB" id="A0A1Y6CW78"/>
<feature type="compositionally biased region" description="Basic and acidic residues" evidence="2">
    <location>
        <begin position="87"/>
        <end position="100"/>
    </location>
</feature>
<organism evidence="4 5">
    <name type="scientific">Methylomagnum ishizawai</name>
    <dbReference type="NCBI Taxonomy" id="1760988"/>
    <lineage>
        <taxon>Bacteria</taxon>
        <taxon>Pseudomonadati</taxon>
        <taxon>Pseudomonadota</taxon>
        <taxon>Gammaproteobacteria</taxon>
        <taxon>Methylococcales</taxon>
        <taxon>Methylococcaceae</taxon>
        <taxon>Methylomagnum</taxon>
    </lineage>
</organism>
<dbReference type="Pfam" id="PF04352">
    <property type="entry name" value="ProQ"/>
    <property type="match status" value="1"/>
</dbReference>
<dbReference type="EMBL" id="FXAM01000001">
    <property type="protein sequence ID" value="SMF94621.1"/>
    <property type="molecule type" value="Genomic_DNA"/>
</dbReference>
<dbReference type="Proteomes" id="UP000192923">
    <property type="component" value="Unassembled WGS sequence"/>
</dbReference>
<feature type="compositionally biased region" description="Basic residues" evidence="2">
    <location>
        <begin position="101"/>
        <end position="110"/>
    </location>
</feature>
<evidence type="ECO:0000256" key="2">
    <source>
        <dbReference type="SAM" id="MobiDB-lite"/>
    </source>
</evidence>
<evidence type="ECO:0000313" key="5">
    <source>
        <dbReference type="Proteomes" id="UP000192923"/>
    </source>
</evidence>
<dbReference type="InterPro" id="IPR016103">
    <property type="entry name" value="ProQ/FinO"/>
</dbReference>